<evidence type="ECO:0000313" key="10">
    <source>
        <dbReference type="EMBL" id="CAI2173987.1"/>
    </source>
</evidence>
<evidence type="ECO:0000259" key="9">
    <source>
        <dbReference type="Pfam" id="PF00189"/>
    </source>
</evidence>
<dbReference type="Pfam" id="PF00831">
    <property type="entry name" value="Ribosomal_L29"/>
    <property type="match status" value="1"/>
</dbReference>
<dbReference type="InterPro" id="IPR047873">
    <property type="entry name" value="Ribosomal_uL16"/>
</dbReference>
<dbReference type="SUPFAM" id="SSF54821">
    <property type="entry name" value="Ribosomal protein S3 C-terminal domain"/>
    <property type="match status" value="1"/>
</dbReference>
<comment type="similarity">
    <text evidence="1">Belongs to the universal ribosomal protein uL16 family.</text>
</comment>
<evidence type="ECO:0000313" key="11">
    <source>
        <dbReference type="Proteomes" id="UP001153678"/>
    </source>
</evidence>
<name>A0A9W4WMZ5_9GLOM</name>
<dbReference type="InterPro" id="IPR036049">
    <property type="entry name" value="Ribosomal_uL29_sf"/>
</dbReference>
<dbReference type="Gene3D" id="3.90.470.10">
    <property type="entry name" value="Ribosomal protein L22/L17"/>
    <property type="match status" value="1"/>
</dbReference>
<dbReference type="Pfam" id="PF00252">
    <property type="entry name" value="Ribosomal_L16"/>
    <property type="match status" value="2"/>
</dbReference>
<feature type="non-terminal residue" evidence="10">
    <location>
        <position position="731"/>
    </location>
</feature>
<dbReference type="AlphaFoldDB" id="A0A9W4WMZ5"/>
<dbReference type="CDD" id="cd00336">
    <property type="entry name" value="Ribosomal_L22"/>
    <property type="match status" value="1"/>
</dbReference>
<evidence type="ECO:0000256" key="6">
    <source>
        <dbReference type="ARBA" id="ARBA00023274"/>
    </source>
</evidence>
<dbReference type="GO" id="GO:0019843">
    <property type="term" value="F:rRNA binding"/>
    <property type="evidence" value="ECO:0007669"/>
    <property type="project" value="InterPro"/>
</dbReference>
<evidence type="ECO:0000256" key="5">
    <source>
        <dbReference type="ARBA" id="ARBA00022980"/>
    </source>
</evidence>
<dbReference type="InterPro" id="IPR001351">
    <property type="entry name" value="Ribosomal_uS3_C"/>
</dbReference>
<dbReference type="InterPro" id="IPR001854">
    <property type="entry name" value="Ribosomal_uL29"/>
</dbReference>
<dbReference type="SUPFAM" id="SSF54843">
    <property type="entry name" value="Ribosomal protein L22"/>
    <property type="match status" value="1"/>
</dbReference>
<dbReference type="Pfam" id="PF00189">
    <property type="entry name" value="Ribosomal_S3_C"/>
    <property type="match status" value="1"/>
</dbReference>
<dbReference type="CDD" id="cd01433">
    <property type="entry name" value="Ribosomal_L16_L10e"/>
    <property type="match status" value="1"/>
</dbReference>
<evidence type="ECO:0000256" key="3">
    <source>
        <dbReference type="ARBA" id="ARBA00009451"/>
    </source>
</evidence>
<keyword evidence="5 7" id="KW-0689">Ribosomal protein</keyword>
<protein>
    <submittedName>
        <fullName evidence="10">257_t:CDS:1</fullName>
    </submittedName>
</protein>
<comment type="similarity">
    <text evidence="2">Belongs to the universal ribosomal protein uL29 family.</text>
</comment>
<gene>
    <name evidence="10" type="ORF">FWILDA_LOCUS6363</name>
</gene>
<feature type="coiled-coil region" evidence="8">
    <location>
        <begin position="231"/>
        <end position="265"/>
    </location>
</feature>
<dbReference type="Gene3D" id="1.10.287.310">
    <property type="match status" value="1"/>
</dbReference>
<keyword evidence="6 7" id="KW-0687">Ribonucleoprotein</keyword>
<dbReference type="Gene3D" id="3.30.1140.32">
    <property type="entry name" value="Ribosomal protein S3, C-terminal domain"/>
    <property type="match status" value="1"/>
</dbReference>
<dbReference type="GO" id="GO:0006412">
    <property type="term" value="P:translation"/>
    <property type="evidence" value="ECO:0007669"/>
    <property type="project" value="InterPro"/>
</dbReference>
<reference evidence="10" key="1">
    <citation type="submission" date="2022-08" db="EMBL/GenBank/DDBJ databases">
        <authorList>
            <person name="Kallberg Y."/>
            <person name="Tangrot J."/>
            <person name="Rosling A."/>
        </authorList>
    </citation>
    <scope>NUCLEOTIDE SEQUENCE</scope>
    <source>
        <strain evidence="10">Wild A</strain>
    </source>
</reference>
<dbReference type="InterPro" id="IPR001063">
    <property type="entry name" value="Ribosomal_uL22"/>
</dbReference>
<keyword evidence="8" id="KW-0175">Coiled coil</keyword>
<dbReference type="PROSITE" id="PS00701">
    <property type="entry name" value="RIBOSOMAL_L16_2"/>
    <property type="match status" value="1"/>
</dbReference>
<dbReference type="InterPro" id="IPR036920">
    <property type="entry name" value="Ribosomal_uL16_sf"/>
</dbReference>
<dbReference type="GO" id="GO:0022625">
    <property type="term" value="C:cytosolic large ribosomal subunit"/>
    <property type="evidence" value="ECO:0007669"/>
    <property type="project" value="TreeGrafter"/>
</dbReference>
<evidence type="ECO:0000256" key="1">
    <source>
        <dbReference type="ARBA" id="ARBA00008931"/>
    </source>
</evidence>
<dbReference type="InterPro" id="IPR000114">
    <property type="entry name" value="Ribosomal_uL16_bact-type"/>
</dbReference>
<dbReference type="Proteomes" id="UP001153678">
    <property type="component" value="Unassembled WGS sequence"/>
</dbReference>
<dbReference type="EMBL" id="CAMKVN010001144">
    <property type="protein sequence ID" value="CAI2173987.1"/>
    <property type="molecule type" value="Genomic_DNA"/>
</dbReference>
<sequence>MEPIIIKSSSISISPQKMNLVAGIIRRKDLDYSLKTLEFLPKKGGRILHKLLQGAAKNLEKSQENLSNFYLSKIEVNQGKTQKRAIYRAKGRTNRIRKRSSLINLYLSKKEVVAKAKPKYNLSHIKLKLVSPGQKLCGNYNYVGKGGCREAQEIGKPARQRAEQRLQEIERLDSVFTAKWYGKNYTAEEIATWEKCPPDIVEEFSRHEMGEILTSSESTTGNQLTKKQVELRKLKEKKGDNSEEIRQLEQEIEKLLKEQKVNSAAETPTKNNKIMTYSIIGFSLLTLIEERINLLRKDKLMRDYLYSLFPDICRLKTEYSRSKITVYLYMPEISLVLGENNSKLAEVMKGIYKIVDDDKIAVKVNLTEVKRIYTNAQSIANLIVGQLKKRTRSRQIIRNIAKMVSAEREIKGLAININGLIDASEIAQKKKFVQDRMKLSTIDSNIEGGRAQAFLSRGVVGVKYEGHAKGNQEVNFGEYGLQAQEGTYISNRAIEAARKVIRKTKKPLEVRMGSGKGSVESWVAVVKAGTVIFEVQGLPKELAYKVLAQVSYKLPKNNGDEQKPEVKKTLTFEELLAQYRSALTVLQMKSRMGQLVKTHQIKQIKKEIARLLAKKRWDILFLLETLEYYIEKLGVYPNFKKKQQLRNRITPELTLQKCSLANTEDTFRTQLILFLGAVCDTNNPPRTYAELRQENQEVFQQWLHNTGITVSNCPPKLKHFLLEIKEILEKQ</sequence>
<dbReference type="InterPro" id="IPR016180">
    <property type="entry name" value="Ribosomal_uL16_dom"/>
</dbReference>
<dbReference type="OrthoDB" id="2448309at2759"/>
<dbReference type="SUPFAM" id="SSF54686">
    <property type="entry name" value="Ribosomal protein L16p/L10e"/>
    <property type="match status" value="1"/>
</dbReference>
<dbReference type="NCBIfam" id="TIGR00012">
    <property type="entry name" value="L29"/>
    <property type="match status" value="1"/>
</dbReference>
<evidence type="ECO:0000256" key="8">
    <source>
        <dbReference type="SAM" id="Coils"/>
    </source>
</evidence>
<dbReference type="Pfam" id="PF00237">
    <property type="entry name" value="Ribosomal_L22"/>
    <property type="match status" value="1"/>
</dbReference>
<comment type="similarity">
    <text evidence="4">Belongs to the universal ribosomal protein uS3 family.</text>
</comment>
<dbReference type="InterPro" id="IPR036419">
    <property type="entry name" value="Ribosomal_S3_C_sf"/>
</dbReference>
<evidence type="ECO:0000256" key="2">
    <source>
        <dbReference type="ARBA" id="ARBA00009254"/>
    </source>
</evidence>
<proteinExistence type="inferred from homology"/>
<dbReference type="PANTHER" id="PTHR12220">
    <property type="entry name" value="50S/60S RIBOSOMAL PROTEIN L16"/>
    <property type="match status" value="1"/>
</dbReference>
<comment type="similarity">
    <text evidence="3 7">Belongs to the universal ribosomal protein uL22 family.</text>
</comment>
<dbReference type="PROSITE" id="PS00579">
    <property type="entry name" value="RIBOSOMAL_L29"/>
    <property type="match status" value="1"/>
</dbReference>
<dbReference type="Gene3D" id="3.90.1170.10">
    <property type="entry name" value="Ribosomal protein L10e/L16"/>
    <property type="match status" value="2"/>
</dbReference>
<comment type="caution">
    <text evidence="10">The sequence shown here is derived from an EMBL/GenBank/DDBJ whole genome shotgun (WGS) entry which is preliminary data.</text>
</comment>
<feature type="domain" description="Small ribosomal subunit protein uS3 C-terminal" evidence="9">
    <location>
        <begin position="384"/>
        <end position="463"/>
    </location>
</feature>
<dbReference type="InterPro" id="IPR018254">
    <property type="entry name" value="Ribosomal_uL29_CS"/>
</dbReference>
<accession>A0A9W4WMZ5</accession>
<evidence type="ECO:0000256" key="4">
    <source>
        <dbReference type="ARBA" id="ARBA00010761"/>
    </source>
</evidence>
<dbReference type="SUPFAM" id="SSF46561">
    <property type="entry name" value="Ribosomal protein L29 (L29p)"/>
    <property type="match status" value="1"/>
</dbReference>
<dbReference type="InterPro" id="IPR020798">
    <property type="entry name" value="Ribosomal_uL16_CS"/>
</dbReference>
<dbReference type="InterPro" id="IPR036394">
    <property type="entry name" value="Ribosomal_uL22_sf"/>
</dbReference>
<evidence type="ECO:0000256" key="7">
    <source>
        <dbReference type="RuleBase" id="RU004005"/>
    </source>
</evidence>
<organism evidence="10 11">
    <name type="scientific">Funneliformis geosporum</name>
    <dbReference type="NCBI Taxonomy" id="1117311"/>
    <lineage>
        <taxon>Eukaryota</taxon>
        <taxon>Fungi</taxon>
        <taxon>Fungi incertae sedis</taxon>
        <taxon>Mucoromycota</taxon>
        <taxon>Glomeromycotina</taxon>
        <taxon>Glomeromycetes</taxon>
        <taxon>Glomerales</taxon>
        <taxon>Glomeraceae</taxon>
        <taxon>Funneliformis</taxon>
    </lineage>
</organism>
<dbReference type="GO" id="GO:0003735">
    <property type="term" value="F:structural constituent of ribosome"/>
    <property type="evidence" value="ECO:0007669"/>
    <property type="project" value="InterPro"/>
</dbReference>
<dbReference type="PANTHER" id="PTHR12220:SF13">
    <property type="entry name" value="LARGE RIBOSOMAL SUBUNIT PROTEIN UL16M"/>
    <property type="match status" value="1"/>
</dbReference>
<keyword evidence="11" id="KW-1185">Reference proteome</keyword>